<sequence>MKITNQFDRRDDRAIHPPSQQLALALHTWRALPRERASMHIIRAA</sequence>
<name>A0ABV2I8Q2_9HYPH</name>
<comment type="caution">
    <text evidence="1">The sequence shown here is derived from an EMBL/GenBank/DDBJ whole genome shotgun (WGS) entry which is preliminary data.</text>
</comment>
<reference evidence="1 2" key="1">
    <citation type="submission" date="2024-06" db="EMBL/GenBank/DDBJ databases">
        <title>Genomic Encyclopedia of Type Strains, Phase IV (KMG-IV): sequencing the most valuable type-strain genomes for metagenomic binning, comparative biology and taxonomic classification.</title>
        <authorList>
            <person name="Goeker M."/>
        </authorList>
    </citation>
    <scope>NUCLEOTIDE SEQUENCE [LARGE SCALE GENOMIC DNA]</scope>
    <source>
        <strain evidence="1 2">DSM 28102</strain>
    </source>
</reference>
<proteinExistence type="predicted"/>
<gene>
    <name evidence="1" type="ORF">ABID12_000564</name>
</gene>
<evidence type="ECO:0000313" key="1">
    <source>
        <dbReference type="EMBL" id="MET3598637.1"/>
    </source>
</evidence>
<keyword evidence="2" id="KW-1185">Reference proteome</keyword>
<protein>
    <submittedName>
        <fullName evidence="1">Uncharacterized protein</fullName>
    </submittedName>
</protein>
<organism evidence="1 2">
    <name type="scientific">Martelella mangrovi</name>
    <dbReference type="NCBI Taxonomy" id="1397477"/>
    <lineage>
        <taxon>Bacteria</taxon>
        <taxon>Pseudomonadati</taxon>
        <taxon>Pseudomonadota</taxon>
        <taxon>Alphaproteobacteria</taxon>
        <taxon>Hyphomicrobiales</taxon>
        <taxon>Aurantimonadaceae</taxon>
        <taxon>Martelella</taxon>
    </lineage>
</organism>
<accession>A0ABV2I8Q2</accession>
<dbReference type="EMBL" id="JBEPLY010000002">
    <property type="protein sequence ID" value="MET3598637.1"/>
    <property type="molecule type" value="Genomic_DNA"/>
</dbReference>
<dbReference type="RefSeq" id="WP_354433020.1">
    <property type="nucleotide sequence ID" value="NZ_JBEPLY010000002.1"/>
</dbReference>
<dbReference type="Proteomes" id="UP001549164">
    <property type="component" value="Unassembled WGS sequence"/>
</dbReference>
<evidence type="ECO:0000313" key="2">
    <source>
        <dbReference type="Proteomes" id="UP001549164"/>
    </source>
</evidence>